<dbReference type="AlphaFoldDB" id="A0A101RXQ8"/>
<dbReference type="Proteomes" id="UP000054375">
    <property type="component" value="Unassembled WGS sequence"/>
</dbReference>
<proteinExistence type="predicted"/>
<comment type="caution">
    <text evidence="2">The sequence shown here is derived from an EMBL/GenBank/DDBJ whole genome shotgun (WGS) entry which is preliminary data.</text>
</comment>
<evidence type="ECO:0000313" key="3">
    <source>
        <dbReference type="Proteomes" id="UP000054375"/>
    </source>
</evidence>
<sequence length="300" mass="32500">MYTKGRRRTQVTLGTRTQDGRELTVEEYGDPDGTPVILLHGTPGGRFGVVPEDVLTARPRTRFISYDRPGYGGSDRQPGRRVADAARDVRDVADALDLGSFSVLGLFGGAPHALACAALLPSRVRRAAALACPAPPDARDLSWFDGMADSAVEEFTLALTDPLAYADRLAARAADIRRDPAQRLVALRDGLTDSDRRILAAPAIGEQLLRGYREALRDTSYGWLDDTLALLSNWGFDPATVTRPVLLWHGAGDTLSPVGHFKWLAHHVPRARPVLDQDAGHFGALEALPAVLDWLAPSAR</sequence>
<dbReference type="InterPro" id="IPR000073">
    <property type="entry name" value="AB_hydrolase_1"/>
</dbReference>
<dbReference type="PANTHER" id="PTHR43433:SF10">
    <property type="entry name" value="AB HYDROLASE-1 DOMAIN-CONTAINING PROTEIN"/>
    <property type="match status" value="1"/>
</dbReference>
<reference evidence="2 3" key="1">
    <citation type="submission" date="2015-10" db="EMBL/GenBank/DDBJ databases">
        <title>Draft genome sequence of Streptomyces griseorubiginosus DSM 40469, type strain for the species Streptomyces griseorubiginosus.</title>
        <authorList>
            <person name="Ruckert C."/>
            <person name="Winkler A."/>
            <person name="Kalinowski J."/>
            <person name="Kampfer P."/>
            <person name="Glaeser S."/>
        </authorList>
    </citation>
    <scope>NUCLEOTIDE SEQUENCE [LARGE SCALE GENOMIC DNA]</scope>
    <source>
        <strain evidence="2 3">DSM 40469</strain>
    </source>
</reference>
<dbReference type="SUPFAM" id="SSF53474">
    <property type="entry name" value="alpha/beta-Hydrolases"/>
    <property type="match status" value="1"/>
</dbReference>
<dbReference type="PANTHER" id="PTHR43433">
    <property type="entry name" value="HYDROLASE, ALPHA/BETA FOLD FAMILY PROTEIN"/>
    <property type="match status" value="1"/>
</dbReference>
<dbReference type="Pfam" id="PF00561">
    <property type="entry name" value="Abhydrolase_1"/>
    <property type="match status" value="1"/>
</dbReference>
<organism evidence="2 3">
    <name type="scientific">Streptomyces griseorubiginosus</name>
    <dbReference type="NCBI Taxonomy" id="67304"/>
    <lineage>
        <taxon>Bacteria</taxon>
        <taxon>Bacillati</taxon>
        <taxon>Actinomycetota</taxon>
        <taxon>Actinomycetes</taxon>
        <taxon>Kitasatosporales</taxon>
        <taxon>Streptomycetaceae</taxon>
        <taxon>Streptomyces</taxon>
    </lineage>
</organism>
<accession>A0A101RXQ8</accession>
<keyword evidence="2" id="KW-0378">Hydrolase</keyword>
<dbReference type="Gene3D" id="3.40.50.1820">
    <property type="entry name" value="alpha/beta hydrolase"/>
    <property type="match status" value="1"/>
</dbReference>
<name>A0A101RXQ8_9ACTN</name>
<dbReference type="EMBL" id="LMWV01000022">
    <property type="protein sequence ID" value="KUN63635.1"/>
    <property type="molecule type" value="Genomic_DNA"/>
</dbReference>
<evidence type="ECO:0000259" key="1">
    <source>
        <dbReference type="Pfam" id="PF00561"/>
    </source>
</evidence>
<keyword evidence="3" id="KW-1185">Reference proteome</keyword>
<gene>
    <name evidence="2" type="ORF">AQJ54_27835</name>
</gene>
<evidence type="ECO:0000313" key="2">
    <source>
        <dbReference type="EMBL" id="KUN63635.1"/>
    </source>
</evidence>
<dbReference type="InterPro" id="IPR050471">
    <property type="entry name" value="AB_hydrolase"/>
</dbReference>
<protein>
    <submittedName>
        <fullName evidence="2">Alpha/beta hydrolase</fullName>
    </submittedName>
</protein>
<dbReference type="InterPro" id="IPR029058">
    <property type="entry name" value="AB_hydrolase_fold"/>
</dbReference>
<dbReference type="GO" id="GO:0016787">
    <property type="term" value="F:hydrolase activity"/>
    <property type="evidence" value="ECO:0007669"/>
    <property type="project" value="UniProtKB-KW"/>
</dbReference>
<feature type="domain" description="AB hydrolase-1" evidence="1">
    <location>
        <begin position="35"/>
        <end position="286"/>
    </location>
</feature>